<dbReference type="SUPFAM" id="SSF53850">
    <property type="entry name" value="Periplasmic binding protein-like II"/>
    <property type="match status" value="1"/>
</dbReference>
<gene>
    <name evidence="2" type="ORF">Atai01_81860</name>
</gene>
<dbReference type="RefSeq" id="WP_027944461.1">
    <property type="nucleotide sequence ID" value="NZ_BSTI01000040.1"/>
</dbReference>
<proteinExistence type="predicted"/>
<evidence type="ECO:0000313" key="2">
    <source>
        <dbReference type="EMBL" id="GLY71567.1"/>
    </source>
</evidence>
<dbReference type="Proteomes" id="UP001165136">
    <property type="component" value="Unassembled WGS sequence"/>
</dbReference>
<reference evidence="2" key="1">
    <citation type="submission" date="2023-03" db="EMBL/GenBank/DDBJ databases">
        <title>Amycolatopsis taiwanensis NBRC 103393.</title>
        <authorList>
            <person name="Ichikawa N."/>
            <person name="Sato H."/>
            <person name="Tonouchi N."/>
        </authorList>
    </citation>
    <scope>NUCLEOTIDE SEQUENCE</scope>
    <source>
        <strain evidence="2">NBRC 103393</strain>
    </source>
</reference>
<dbReference type="Gene3D" id="3.40.190.10">
    <property type="entry name" value="Periplasmic binding protein-like II"/>
    <property type="match status" value="2"/>
</dbReference>
<feature type="region of interest" description="Disordered" evidence="1">
    <location>
        <begin position="1"/>
        <end position="22"/>
    </location>
</feature>
<sequence>MNEPRPTGVRPGEHGGTSVRTGTRLRGITWDHPRGIAALSACAAQFHRETGIAVEWTARPLHVFEDAPIAEPAREYDLVALDHPFVGDAVAGGVLAPLDAYWDPVDIADRKGDSAGPSHASYHWKSRLWGGAVDAACMVSAYQDGRVDPVEVPRRWGAVEQFALRYGREAVLLAANPTHLWCTLLSLCEAVAAAAPDRSQKRQADGRPDWWRDTGIDPEVLAAALELAAALLRHCAPESLASDPITVLERLADRADTAIYSPLVFGYITYSRSRGRAAVVRFTDAPTVHGLDATVGTLAGGVGLSVSAESEFPGDAAEFVRYATSAPVQRGRYSTAGGQAGRRSVWTDDRINEQVADFYRGTVATMDRAFLRPRLPGYPAYQRAASHTLHTALTNGTPTGDIVSSLNRLWRNHVRV</sequence>
<keyword evidence="3" id="KW-1185">Reference proteome</keyword>
<protein>
    <submittedName>
        <fullName evidence="2">ABC transporter substrate-binding protein</fullName>
    </submittedName>
</protein>
<accession>A0A9W6RCI0</accession>
<name>A0A9W6RCI0_9PSEU</name>
<evidence type="ECO:0000256" key="1">
    <source>
        <dbReference type="SAM" id="MobiDB-lite"/>
    </source>
</evidence>
<dbReference type="AlphaFoldDB" id="A0A9W6RCI0"/>
<organism evidence="2 3">
    <name type="scientific">Amycolatopsis taiwanensis</name>
    <dbReference type="NCBI Taxonomy" id="342230"/>
    <lineage>
        <taxon>Bacteria</taxon>
        <taxon>Bacillati</taxon>
        <taxon>Actinomycetota</taxon>
        <taxon>Actinomycetes</taxon>
        <taxon>Pseudonocardiales</taxon>
        <taxon>Pseudonocardiaceae</taxon>
        <taxon>Amycolatopsis</taxon>
    </lineage>
</organism>
<comment type="caution">
    <text evidence="2">The sequence shown here is derived from an EMBL/GenBank/DDBJ whole genome shotgun (WGS) entry which is preliminary data.</text>
</comment>
<evidence type="ECO:0000313" key="3">
    <source>
        <dbReference type="Proteomes" id="UP001165136"/>
    </source>
</evidence>
<dbReference type="EMBL" id="BSTI01000040">
    <property type="protein sequence ID" value="GLY71567.1"/>
    <property type="molecule type" value="Genomic_DNA"/>
</dbReference>